<sequence>MMIRIVSNGCSGGFVVVINLLKESNNEEAYEPGFEDELLAYFDRLTARKGDSLVTVVNTKFPEVGDLLPFVGLLVGIQPGKRIQPTDMMNPNALAFEHNYNVILRYGYDINIDDMERTDVYNRK</sequence>
<organism evidence="1 2">
    <name type="scientific">Smallanthus sonchifolius</name>
    <dbReference type="NCBI Taxonomy" id="185202"/>
    <lineage>
        <taxon>Eukaryota</taxon>
        <taxon>Viridiplantae</taxon>
        <taxon>Streptophyta</taxon>
        <taxon>Embryophyta</taxon>
        <taxon>Tracheophyta</taxon>
        <taxon>Spermatophyta</taxon>
        <taxon>Magnoliopsida</taxon>
        <taxon>eudicotyledons</taxon>
        <taxon>Gunneridae</taxon>
        <taxon>Pentapetalae</taxon>
        <taxon>asterids</taxon>
        <taxon>campanulids</taxon>
        <taxon>Asterales</taxon>
        <taxon>Asteraceae</taxon>
        <taxon>Asteroideae</taxon>
        <taxon>Heliantheae alliance</taxon>
        <taxon>Millerieae</taxon>
        <taxon>Smallanthus</taxon>
    </lineage>
</organism>
<dbReference type="Proteomes" id="UP001056120">
    <property type="component" value="Linkage Group LG05"/>
</dbReference>
<proteinExistence type="predicted"/>
<reference evidence="2" key="1">
    <citation type="journal article" date="2022" name="Mol. Ecol. Resour.">
        <title>The genomes of chicory, endive, great burdock and yacon provide insights into Asteraceae palaeo-polyploidization history and plant inulin production.</title>
        <authorList>
            <person name="Fan W."/>
            <person name="Wang S."/>
            <person name="Wang H."/>
            <person name="Wang A."/>
            <person name="Jiang F."/>
            <person name="Liu H."/>
            <person name="Zhao H."/>
            <person name="Xu D."/>
            <person name="Zhang Y."/>
        </authorList>
    </citation>
    <scope>NUCLEOTIDE SEQUENCE [LARGE SCALE GENOMIC DNA]</scope>
    <source>
        <strain evidence="2">cv. Yunnan</strain>
    </source>
</reference>
<evidence type="ECO:0000313" key="1">
    <source>
        <dbReference type="EMBL" id="KAI3816532.1"/>
    </source>
</evidence>
<dbReference type="EMBL" id="CM042022">
    <property type="protein sequence ID" value="KAI3816532.1"/>
    <property type="molecule type" value="Genomic_DNA"/>
</dbReference>
<protein>
    <submittedName>
        <fullName evidence="1">Uncharacterized protein</fullName>
    </submittedName>
</protein>
<gene>
    <name evidence="1" type="ORF">L1987_16233</name>
</gene>
<comment type="caution">
    <text evidence="1">The sequence shown here is derived from an EMBL/GenBank/DDBJ whole genome shotgun (WGS) entry which is preliminary data.</text>
</comment>
<accession>A0ACB9J864</accession>
<reference evidence="1 2" key="2">
    <citation type="journal article" date="2022" name="Mol. Ecol. Resour.">
        <title>The genomes of chicory, endive, great burdock and yacon provide insights into Asteraceae paleo-polyploidization history and plant inulin production.</title>
        <authorList>
            <person name="Fan W."/>
            <person name="Wang S."/>
            <person name="Wang H."/>
            <person name="Wang A."/>
            <person name="Jiang F."/>
            <person name="Liu H."/>
            <person name="Zhao H."/>
            <person name="Xu D."/>
            <person name="Zhang Y."/>
        </authorList>
    </citation>
    <scope>NUCLEOTIDE SEQUENCE [LARGE SCALE GENOMIC DNA]</scope>
    <source>
        <strain evidence="2">cv. Yunnan</strain>
        <tissue evidence="1">Leaves</tissue>
    </source>
</reference>
<evidence type="ECO:0000313" key="2">
    <source>
        <dbReference type="Proteomes" id="UP001056120"/>
    </source>
</evidence>
<name>A0ACB9J864_9ASTR</name>
<keyword evidence="2" id="KW-1185">Reference proteome</keyword>